<evidence type="ECO:0000256" key="6">
    <source>
        <dbReference type="ARBA" id="ARBA00022917"/>
    </source>
</evidence>
<dbReference type="CDD" id="cd07958">
    <property type="entry name" value="Anticodon_Ia_Leu_BEm"/>
    <property type="match status" value="1"/>
</dbReference>
<dbReference type="FunFam" id="3.10.20.590:FF:000001">
    <property type="entry name" value="Leucine--tRNA ligase"/>
    <property type="match status" value="1"/>
</dbReference>
<evidence type="ECO:0000256" key="3">
    <source>
        <dbReference type="ARBA" id="ARBA00022598"/>
    </source>
</evidence>
<name>A0A2B5XZ96_9BACI</name>
<dbReference type="GO" id="GO:0006429">
    <property type="term" value="P:leucyl-tRNA aminoacylation"/>
    <property type="evidence" value="ECO:0007669"/>
    <property type="project" value="UniProtKB-UniRule"/>
</dbReference>
<dbReference type="Proteomes" id="UP000225997">
    <property type="component" value="Unassembled WGS sequence"/>
</dbReference>
<feature type="domain" description="Leucyl-tRNA synthetase editing" evidence="14">
    <location>
        <begin position="219"/>
        <end position="399"/>
    </location>
</feature>
<dbReference type="GO" id="GO:0005524">
    <property type="term" value="F:ATP binding"/>
    <property type="evidence" value="ECO:0007669"/>
    <property type="project" value="UniProtKB-UniRule"/>
</dbReference>
<feature type="short sequence motif" description="'KMSKS' region" evidence="9">
    <location>
        <begin position="576"/>
        <end position="580"/>
    </location>
</feature>
<dbReference type="EC" id="6.1.1.4" evidence="9"/>
<dbReference type="CDD" id="cd00812">
    <property type="entry name" value="LeuRS_core"/>
    <property type="match status" value="1"/>
</dbReference>
<dbReference type="RefSeq" id="WP_100062747.1">
    <property type="nucleotide sequence ID" value="NZ_NUSQ01000056.1"/>
</dbReference>
<comment type="caution">
    <text evidence="15">The sequence shown here is derived from an EMBL/GenBank/DDBJ whole genome shotgun (WGS) entry which is preliminary data.</text>
</comment>
<dbReference type="InterPro" id="IPR001412">
    <property type="entry name" value="aa-tRNA-synth_I_CS"/>
</dbReference>
<evidence type="ECO:0000256" key="9">
    <source>
        <dbReference type="HAMAP-Rule" id="MF_00049"/>
    </source>
</evidence>
<dbReference type="SUPFAM" id="SSF52374">
    <property type="entry name" value="Nucleotidylyl transferase"/>
    <property type="match status" value="1"/>
</dbReference>
<reference evidence="15 16" key="1">
    <citation type="submission" date="2017-09" db="EMBL/GenBank/DDBJ databases">
        <title>Large-scale bioinformatics analysis of Bacillus genomes uncovers conserved roles of natural products in bacterial physiology.</title>
        <authorList>
            <consortium name="Agbiome Team Llc"/>
            <person name="Bleich R.M."/>
            <person name="Grubbs K.J."/>
            <person name="Santa Maria K.C."/>
            <person name="Allen S.E."/>
            <person name="Farag S."/>
            <person name="Shank E.A."/>
            <person name="Bowers A."/>
        </authorList>
    </citation>
    <scope>NUCLEOTIDE SEQUENCE [LARGE SCALE GENOMIC DNA]</scope>
    <source>
        <strain evidence="15 16">AFS044250</strain>
    </source>
</reference>
<dbReference type="GO" id="GO:0002161">
    <property type="term" value="F:aminoacyl-tRNA deacylase activity"/>
    <property type="evidence" value="ECO:0007669"/>
    <property type="project" value="InterPro"/>
</dbReference>
<feature type="domain" description="Methionyl/Valyl/Leucyl/Isoleucyl-tRNA synthetase anticodon-binding" evidence="12">
    <location>
        <begin position="651"/>
        <end position="767"/>
    </location>
</feature>
<evidence type="ECO:0000256" key="10">
    <source>
        <dbReference type="RuleBase" id="RU363035"/>
    </source>
</evidence>
<evidence type="ECO:0000256" key="8">
    <source>
        <dbReference type="ARBA" id="ARBA00047469"/>
    </source>
</evidence>
<dbReference type="SUPFAM" id="SSF50677">
    <property type="entry name" value="ValRS/IleRS/LeuRS editing domain"/>
    <property type="match status" value="1"/>
</dbReference>
<keyword evidence="6 9" id="KW-0648">Protein biosynthesis</keyword>
<dbReference type="InterPro" id="IPR009080">
    <property type="entry name" value="tRNAsynth_Ia_anticodon-bd"/>
</dbReference>
<dbReference type="Pfam" id="PF00133">
    <property type="entry name" value="tRNA-synt_1"/>
    <property type="match status" value="1"/>
</dbReference>
<dbReference type="SUPFAM" id="SSF47323">
    <property type="entry name" value="Anticodon-binding domain of a subclass of class I aminoacyl-tRNA synthetases"/>
    <property type="match status" value="1"/>
</dbReference>
<dbReference type="HAMAP" id="MF_00049_B">
    <property type="entry name" value="Leu_tRNA_synth_B"/>
    <property type="match status" value="1"/>
</dbReference>
<dbReference type="EMBL" id="NUSQ01000056">
    <property type="protein sequence ID" value="PHD70023.1"/>
    <property type="molecule type" value="Genomic_DNA"/>
</dbReference>
<dbReference type="InterPro" id="IPR002300">
    <property type="entry name" value="aa-tRNA-synth_Ia"/>
</dbReference>
<keyword evidence="4 9" id="KW-0547">Nucleotide-binding</keyword>
<keyword evidence="2 9" id="KW-0963">Cytoplasm</keyword>
<organism evidence="15 16">
    <name type="scientific">Bacillus toyonensis</name>
    <dbReference type="NCBI Taxonomy" id="155322"/>
    <lineage>
        <taxon>Bacteria</taxon>
        <taxon>Bacillati</taxon>
        <taxon>Bacillota</taxon>
        <taxon>Bacilli</taxon>
        <taxon>Bacillales</taxon>
        <taxon>Bacillaceae</taxon>
        <taxon>Bacillus</taxon>
        <taxon>Bacillus cereus group</taxon>
    </lineage>
</organism>
<dbReference type="PRINTS" id="PR00985">
    <property type="entry name" value="TRNASYNTHLEU"/>
</dbReference>
<feature type="domain" description="Aminoacyl-tRNA synthetase class Ia" evidence="11">
    <location>
        <begin position="412"/>
        <end position="604"/>
    </location>
</feature>
<evidence type="ECO:0000313" key="15">
    <source>
        <dbReference type="EMBL" id="PHD70023.1"/>
    </source>
</evidence>
<evidence type="ECO:0000256" key="5">
    <source>
        <dbReference type="ARBA" id="ARBA00022840"/>
    </source>
</evidence>
<evidence type="ECO:0000256" key="7">
    <source>
        <dbReference type="ARBA" id="ARBA00023146"/>
    </source>
</evidence>
<keyword evidence="5 9" id="KW-0067">ATP-binding</keyword>
<accession>A0A2B5XZ96</accession>
<dbReference type="Pfam" id="PF08264">
    <property type="entry name" value="Anticodon_1"/>
    <property type="match status" value="1"/>
</dbReference>
<evidence type="ECO:0000256" key="2">
    <source>
        <dbReference type="ARBA" id="ARBA00022490"/>
    </source>
</evidence>
<dbReference type="Pfam" id="PF09334">
    <property type="entry name" value="tRNA-synt_1g"/>
    <property type="match status" value="1"/>
</dbReference>
<protein>
    <recommendedName>
        <fullName evidence="9">Leucine--tRNA ligase</fullName>
        <ecNumber evidence="9">6.1.1.4</ecNumber>
    </recommendedName>
    <alternativeName>
        <fullName evidence="9">Leucyl-tRNA synthetase</fullName>
        <shortName evidence="9">LeuRS</shortName>
    </alternativeName>
</protein>
<evidence type="ECO:0000259" key="13">
    <source>
        <dbReference type="Pfam" id="PF09334"/>
    </source>
</evidence>
<evidence type="ECO:0000259" key="11">
    <source>
        <dbReference type="Pfam" id="PF00133"/>
    </source>
</evidence>
<dbReference type="InterPro" id="IPR025709">
    <property type="entry name" value="Leu_tRNA-synth_edit"/>
</dbReference>
<dbReference type="GO" id="GO:0005829">
    <property type="term" value="C:cytosol"/>
    <property type="evidence" value="ECO:0007669"/>
    <property type="project" value="TreeGrafter"/>
</dbReference>
<comment type="caution">
    <text evidence="9">Lacks conserved residue(s) required for the propagation of feature annotation.</text>
</comment>
<evidence type="ECO:0000256" key="1">
    <source>
        <dbReference type="ARBA" id="ARBA00005594"/>
    </source>
</evidence>
<keyword evidence="7 9" id="KW-0030">Aminoacyl-tRNA synthetase</keyword>
<feature type="domain" description="Methionyl/Leucyl tRNA synthetase" evidence="13">
    <location>
        <begin position="39"/>
        <end position="170"/>
    </location>
</feature>
<evidence type="ECO:0000256" key="4">
    <source>
        <dbReference type="ARBA" id="ARBA00022741"/>
    </source>
</evidence>
<comment type="subcellular location">
    <subcellularLocation>
        <location evidence="9">Cytoplasm</location>
    </subcellularLocation>
</comment>
<dbReference type="InterPro" id="IPR015413">
    <property type="entry name" value="Methionyl/Leucyl_tRNA_Synth"/>
</dbReference>
<dbReference type="PROSITE" id="PS00178">
    <property type="entry name" value="AA_TRNA_LIGASE_I"/>
    <property type="match status" value="1"/>
</dbReference>
<dbReference type="InterPro" id="IPR014729">
    <property type="entry name" value="Rossmann-like_a/b/a_fold"/>
</dbReference>
<dbReference type="FunFam" id="1.10.730.10:FF:000018">
    <property type="entry name" value="Leucine--tRNA ligase"/>
    <property type="match status" value="1"/>
</dbReference>
<evidence type="ECO:0000313" key="16">
    <source>
        <dbReference type="Proteomes" id="UP000225997"/>
    </source>
</evidence>
<dbReference type="InterPro" id="IPR013155">
    <property type="entry name" value="M/V/L/I-tRNA-synth_anticd-bd"/>
</dbReference>
<dbReference type="AlphaFoldDB" id="A0A2B5XZ96"/>
<dbReference type="PANTHER" id="PTHR43740">
    <property type="entry name" value="LEUCYL-TRNA SYNTHETASE"/>
    <property type="match status" value="1"/>
</dbReference>
<gene>
    <name evidence="9" type="primary">leuS</name>
    <name evidence="15" type="ORF">COF40_13825</name>
</gene>
<dbReference type="Gene3D" id="3.40.50.620">
    <property type="entry name" value="HUPs"/>
    <property type="match status" value="2"/>
</dbReference>
<dbReference type="FunFam" id="1.10.730.10:FF:000012">
    <property type="entry name" value="Leucine--tRNA ligase"/>
    <property type="match status" value="1"/>
</dbReference>
<comment type="similarity">
    <text evidence="1 9 10">Belongs to the class-I aminoacyl-tRNA synthetase family.</text>
</comment>
<dbReference type="InterPro" id="IPR009008">
    <property type="entry name" value="Val/Leu/Ile-tRNA-synth_edit"/>
</dbReference>
<dbReference type="Pfam" id="PF13603">
    <property type="entry name" value="tRNA-synt_1_2"/>
    <property type="match status" value="1"/>
</dbReference>
<feature type="binding site" evidence="9">
    <location>
        <position position="579"/>
    </location>
    <ligand>
        <name>ATP</name>
        <dbReference type="ChEBI" id="CHEBI:30616"/>
    </ligand>
</feature>
<proteinExistence type="inferred from homology"/>
<dbReference type="PANTHER" id="PTHR43740:SF2">
    <property type="entry name" value="LEUCINE--TRNA LIGASE, MITOCHONDRIAL"/>
    <property type="match status" value="1"/>
</dbReference>
<dbReference type="InterPro" id="IPR002302">
    <property type="entry name" value="Leu-tRNA-ligase"/>
</dbReference>
<comment type="catalytic activity">
    <reaction evidence="8 9">
        <text>tRNA(Leu) + L-leucine + ATP = L-leucyl-tRNA(Leu) + AMP + diphosphate</text>
        <dbReference type="Rhea" id="RHEA:11688"/>
        <dbReference type="Rhea" id="RHEA-COMP:9613"/>
        <dbReference type="Rhea" id="RHEA-COMP:9622"/>
        <dbReference type="ChEBI" id="CHEBI:30616"/>
        <dbReference type="ChEBI" id="CHEBI:33019"/>
        <dbReference type="ChEBI" id="CHEBI:57427"/>
        <dbReference type="ChEBI" id="CHEBI:78442"/>
        <dbReference type="ChEBI" id="CHEBI:78494"/>
        <dbReference type="ChEBI" id="CHEBI:456215"/>
        <dbReference type="EC" id="6.1.1.4"/>
    </reaction>
</comment>
<dbReference type="Gene3D" id="3.10.20.590">
    <property type="match status" value="1"/>
</dbReference>
<dbReference type="GO" id="GO:0004823">
    <property type="term" value="F:leucine-tRNA ligase activity"/>
    <property type="evidence" value="ECO:0007669"/>
    <property type="project" value="UniProtKB-UniRule"/>
</dbReference>
<dbReference type="FunFam" id="3.40.50.620:FF:000077">
    <property type="entry name" value="Leucine--tRNA ligase"/>
    <property type="match status" value="1"/>
</dbReference>
<dbReference type="NCBIfam" id="TIGR00396">
    <property type="entry name" value="leuS_bact"/>
    <property type="match status" value="1"/>
</dbReference>
<keyword evidence="3 9" id="KW-0436">Ligase</keyword>
<dbReference type="FunFam" id="3.40.50.620:FF:000056">
    <property type="entry name" value="Leucine--tRNA ligase"/>
    <property type="match status" value="1"/>
</dbReference>
<dbReference type="Gene3D" id="1.10.730.10">
    <property type="entry name" value="Isoleucyl-tRNA Synthetase, Domain 1"/>
    <property type="match status" value="1"/>
</dbReference>
<evidence type="ECO:0000259" key="12">
    <source>
        <dbReference type="Pfam" id="PF08264"/>
    </source>
</evidence>
<evidence type="ECO:0000259" key="14">
    <source>
        <dbReference type="Pfam" id="PF13603"/>
    </source>
</evidence>
<sequence length="802" mass="91373">MSFNHQEIEKKWQGYWEENKTFRTPDETEKPKFYALDMFPYPSGAGLHVGHPEGYTATDILSRMKRMQGYNVLHPMGWDAFGLPAEQYALDTGNSPAEFTELNINTFRNQIKALGFSYDWDREVNTTDPNYYKWTQWIFLKLFEKGLAYVDEVPVNWCPALGTVLANEEIIDGKSERGGHPVERRPMRQWMLKITAYGDRLLEDLDELDWPESLKDMQRNWIGRSEGAEVHFNINGTDEKFTVFTTRPDTLFGATYCVLAPEHALVAEITTAEQKEAVEAYINSVKMKSDLERTELAKEKTGVFTGAYAVNPVNGEKLPIWIADYVLATYGTGAVMAVPAHDERDYEFASVFNLPMKEVVKGGDITKEVYTGDGAHVNSAFLDGLNKEEAIAKMIEWLEVTSAGNQKVTYRLRDWLFSRQRYWGEPIPVIHWEDGTMTAVKEEELPLVLPKTENIRPSGTGESPLANIDEWVNVVDPETGKKGRRETNTMPQWAGSCWYYLRYMDPNNNEALVDPEKVKQWLPVDIYIGGAEHAVLHLLYARFWHKVLYDIGVVPTKEPFQQLFNQGMILGENNEKMSKSKGNVVNPDDIVASHGADTLRLYEMFMGPLDASIAWSENGLDGARRFLDRVWRLFVQDNGELSEKITDAPNKDLEKAYHQTVKKVTEDYAELRFNTAISQMMVFINDAYKANTLPKEYVEGFVKMIAPVAPHIGEELWSKLGYNETITYASWPTFDESKLVEDEVEIVVQIMGKVRAKLTMSKDASKEEMEQLALEAIKEQIEGKTVRKVIVVPGKLVNVVAN</sequence>